<name>A0A6A7MY91_9BURK</name>
<evidence type="ECO:0000313" key="1">
    <source>
        <dbReference type="EMBL" id="MQA37628.1"/>
    </source>
</evidence>
<comment type="caution">
    <text evidence="1">The sequence shown here is derived from an EMBL/GenBank/DDBJ whole genome shotgun (WGS) entry which is preliminary data.</text>
</comment>
<organism evidence="1 2">
    <name type="scientific">Rugamonas aquatica</name>
    <dbReference type="NCBI Taxonomy" id="2743357"/>
    <lineage>
        <taxon>Bacteria</taxon>
        <taxon>Pseudomonadati</taxon>
        <taxon>Pseudomonadota</taxon>
        <taxon>Betaproteobacteria</taxon>
        <taxon>Burkholderiales</taxon>
        <taxon>Oxalobacteraceae</taxon>
        <taxon>Telluria group</taxon>
        <taxon>Rugamonas</taxon>
    </lineage>
</organism>
<dbReference type="AlphaFoldDB" id="A0A6A7MY91"/>
<reference evidence="1 2" key="1">
    <citation type="submission" date="2019-10" db="EMBL/GenBank/DDBJ databases">
        <title>Two novel species isolated from a subtropical stream in China.</title>
        <authorList>
            <person name="Lu H."/>
        </authorList>
    </citation>
    <scope>NUCLEOTIDE SEQUENCE [LARGE SCALE GENOMIC DNA]</scope>
    <source>
        <strain evidence="1 2">FT29W</strain>
    </source>
</reference>
<accession>A0A6A7MY91</accession>
<sequence length="520" mass="57323">MPLTFNEEIALQAAFMHIKRERRESLQAMFNGTQLRPKSRVEDAKTLAKDAKDCKKKLGAIPGVAVPHFSVPQLNIDLFKGIDLRGLVDFRIPAIGLPNFDINLIPDIRLGSIPGFSLPTVRLNLKGLIKFKDLLPDISLRALVFHIGLKFPELNIPSLLFDLSKILDVDFDIAFPRIRDLFPDFFKIDLNISLPHLAIPDISLPNVNLPNLDLPSINLGEIDFSKIHIPGFDFPTMLKVPGFDKVLRLLFELFDSIDIHVILAELGVEFMADFISSALPLVQQVKAGAKAASNWGTAAMDWHKARKTTVQRGFLLPGDARDACDAVAALLRTSRNEHAALAAIQTTQLAVSTAGLFADLGGVTGPATAAASAIATTCQKIMIMGARYKEMKKVNLVLSTSSMEALSSNIFLVSPLLGCYYLANNSTSSVLNILCNNIIEDGWMAQWEQNKRQHLDPLLTECARFISESRYVLDPVRQNKGMFVEKSGMDKLKEGLTLYLKKKAGMAPAHARVATHKYVG</sequence>
<proteinExistence type="predicted"/>
<gene>
    <name evidence="1" type="ORF">GEV02_05650</name>
</gene>
<protein>
    <submittedName>
        <fullName evidence="1">Uncharacterized protein</fullName>
    </submittedName>
</protein>
<dbReference type="RefSeq" id="WP_152836968.1">
    <property type="nucleotide sequence ID" value="NZ_WHUG01000002.1"/>
</dbReference>
<dbReference type="Proteomes" id="UP000440498">
    <property type="component" value="Unassembled WGS sequence"/>
</dbReference>
<evidence type="ECO:0000313" key="2">
    <source>
        <dbReference type="Proteomes" id="UP000440498"/>
    </source>
</evidence>
<keyword evidence="2" id="KW-1185">Reference proteome</keyword>
<dbReference type="EMBL" id="WHUG01000002">
    <property type="protein sequence ID" value="MQA37628.1"/>
    <property type="molecule type" value="Genomic_DNA"/>
</dbReference>